<dbReference type="GO" id="GO:0004100">
    <property type="term" value="F:chitin synthase activity"/>
    <property type="evidence" value="ECO:0007669"/>
    <property type="project" value="UniProtKB-EC"/>
</dbReference>
<feature type="transmembrane region" description="Helical" evidence="11">
    <location>
        <begin position="999"/>
        <end position="1020"/>
    </location>
</feature>
<dbReference type="GO" id="GO:0016459">
    <property type="term" value="C:myosin complex"/>
    <property type="evidence" value="ECO:0007669"/>
    <property type="project" value="InterPro"/>
</dbReference>
<accession>A0A8H4JL27</accession>
<dbReference type="GO" id="GO:0006031">
    <property type="term" value="P:chitin biosynthetic process"/>
    <property type="evidence" value="ECO:0007669"/>
    <property type="project" value="TreeGrafter"/>
</dbReference>
<comment type="caution">
    <text evidence="13">The sequence shown here is derived from an EMBL/GenBank/DDBJ whole genome shotgun (WGS) entry which is preliminary data.</text>
</comment>
<dbReference type="OrthoDB" id="370884at2759"/>
<evidence type="ECO:0000256" key="10">
    <source>
        <dbReference type="ARBA" id="ARBA00049510"/>
    </source>
</evidence>
<dbReference type="InterPro" id="IPR029044">
    <property type="entry name" value="Nucleotide-diphossugar_trans"/>
</dbReference>
<evidence type="ECO:0000256" key="11">
    <source>
        <dbReference type="SAM" id="Phobius"/>
    </source>
</evidence>
<feature type="domain" description="Cytochrome b5 heme-binding" evidence="12">
    <location>
        <begin position="761"/>
        <end position="821"/>
    </location>
</feature>
<dbReference type="EC" id="2.4.1.16" evidence="2"/>
<keyword evidence="9" id="KW-0325">Glycoprotein</keyword>
<gene>
    <name evidence="13" type="ORF">FACUT_8207</name>
</gene>
<protein>
    <recommendedName>
        <fullName evidence="2">chitin synthase</fullName>
        <ecNumber evidence="2">2.4.1.16</ecNumber>
    </recommendedName>
</protein>
<name>A0A8H4JL27_9HYPO</name>
<dbReference type="Proteomes" id="UP000536711">
    <property type="component" value="Unassembled WGS sequence"/>
</dbReference>
<dbReference type="SUPFAM" id="SSF52540">
    <property type="entry name" value="P-loop containing nucleoside triphosphate hydrolases"/>
    <property type="match status" value="1"/>
</dbReference>
<evidence type="ECO:0000256" key="2">
    <source>
        <dbReference type="ARBA" id="ARBA00012543"/>
    </source>
</evidence>
<dbReference type="InterPro" id="IPR001199">
    <property type="entry name" value="Cyt_B5-like_heme/steroid-bd"/>
</dbReference>
<dbReference type="Gene3D" id="1.10.10.820">
    <property type="match status" value="1"/>
</dbReference>
<proteinExistence type="predicted"/>
<dbReference type="SUPFAM" id="SSF55856">
    <property type="entry name" value="Cytochrome b5-like heme/steroid binding domain"/>
    <property type="match status" value="1"/>
</dbReference>
<keyword evidence="14" id="KW-1185">Reference proteome</keyword>
<feature type="transmembrane region" description="Helical" evidence="11">
    <location>
        <begin position="696"/>
        <end position="720"/>
    </location>
</feature>
<dbReference type="SUPFAM" id="SSF53448">
    <property type="entry name" value="Nucleotide-diphospho-sugar transferases"/>
    <property type="match status" value="1"/>
</dbReference>
<feature type="transmembrane region" description="Helical" evidence="11">
    <location>
        <begin position="732"/>
        <end position="756"/>
    </location>
</feature>
<dbReference type="InterPro" id="IPR027417">
    <property type="entry name" value="P-loop_NTPase"/>
</dbReference>
<dbReference type="FunFam" id="3.10.120.10:FF:000014">
    <property type="entry name" value="Chitin synthase 6"/>
    <property type="match status" value="1"/>
</dbReference>
<dbReference type="GO" id="GO:0031505">
    <property type="term" value="P:fungal-type cell wall organization"/>
    <property type="evidence" value="ECO:0007669"/>
    <property type="project" value="TreeGrafter"/>
</dbReference>
<keyword evidence="3" id="KW-1003">Cell membrane</keyword>
<organism evidence="13 14">
    <name type="scientific">Fusarium acutatum</name>
    <dbReference type="NCBI Taxonomy" id="78861"/>
    <lineage>
        <taxon>Eukaryota</taxon>
        <taxon>Fungi</taxon>
        <taxon>Dikarya</taxon>
        <taxon>Ascomycota</taxon>
        <taxon>Pezizomycotina</taxon>
        <taxon>Sordariomycetes</taxon>
        <taxon>Hypocreomycetidae</taxon>
        <taxon>Hypocreales</taxon>
        <taxon>Nectriaceae</taxon>
        <taxon>Fusarium</taxon>
        <taxon>Fusarium fujikuroi species complex</taxon>
    </lineage>
</organism>
<dbReference type="Gene3D" id="1.20.120.720">
    <property type="entry name" value="Myosin VI head, motor domain, U50 subdomain"/>
    <property type="match status" value="1"/>
</dbReference>
<keyword evidence="5" id="KW-0808">Transferase</keyword>
<dbReference type="PROSITE" id="PS50255">
    <property type="entry name" value="CYTOCHROME_B5_2"/>
    <property type="match status" value="1"/>
</dbReference>
<dbReference type="SMART" id="SM01117">
    <property type="entry name" value="Cyt-b5"/>
    <property type="match status" value="1"/>
</dbReference>
<feature type="transmembrane region" description="Helical" evidence="11">
    <location>
        <begin position="1390"/>
        <end position="1411"/>
    </location>
</feature>
<comment type="subcellular location">
    <subcellularLocation>
        <location evidence="1">Cell membrane</location>
        <topology evidence="1">Multi-pass membrane protein</topology>
    </subcellularLocation>
</comment>
<evidence type="ECO:0000256" key="7">
    <source>
        <dbReference type="ARBA" id="ARBA00022989"/>
    </source>
</evidence>
<evidence type="ECO:0000256" key="1">
    <source>
        <dbReference type="ARBA" id="ARBA00004651"/>
    </source>
</evidence>
<dbReference type="InterPro" id="IPR036400">
    <property type="entry name" value="Cyt_B5-like_heme/steroid_sf"/>
</dbReference>
<evidence type="ECO:0000313" key="13">
    <source>
        <dbReference type="EMBL" id="KAF4433109.1"/>
    </source>
</evidence>
<sequence>MSFPEGQQKYAQSASRHSLNLLILDAIHSSYRVSRSHQLNERTSLVVNSWNTSRQIEPTLDAILGTKVWEHARRRLEDNCILLQSLHLSTPSLMVPFLNTLPLKIPPAVFASFRALRPFLHCATPYNPETPRYAALALTLDISPEGQTLGAALSTLSCNIDATDDSVEVTPEIDYCAFNVFYYLFSSSSTPAERDFLELKPVSHYAITSKSADLWTSAVVSDALAADEFRRALKEIGIKGSTQRKLIATLAGLLTLGNTLGRSSNPDDIAEACEEASILFGLSPDVLTSLSDSQRRGFMSKLYAAIVNWVVLKANETIASEVQSDDPDHLTHRASHIYHPAEASNADDSVQITVVDIPDPSFGKAVAMQTNFDKSFGINVEAIEDGVASCSDDSGLCEDTCQAMLNSTWYQKIMVNQGSAKEVSERDEAQHTSVKIANLAEEDSFLKLILSSGISKETGRHAFNLCNVLNSSRIWYHLSIYPGLGTVSNSLSSTSPVAPWSLSDVSKQIESWHLQDWVTQTVMNPAFTVDFGIHEFSERYSVILEHTGMKGDISAWLRNTSCHTDLVVGKQRIWISEELWWRLEGRLDMQTALMRQQRTQTLLEHKRSIVFTPGAESYFSSFDFNQSLEKSADNLLLGAYSNHESTDKIHLGTNNPFMRHSTTNLPQSPDPLEQGDPELAKPRHIETRRMDLSRRLWVVIVRLLTFWIPSALLTHLGGMRRPDIRQAWREKLVIFTIIIFINALILFWMIGLGPLLCPNSDKVWNRKQVATHQGDNDFWVSIHGKVYDISDFWKRQHSDTDIKTTTANMQPVAGFDLDNYFVPPLYLACEGLGIAETTRLVANNTPEYTIAVHTSGYYAVDKTSALSKSNWYWTHFKPSIKEYYKGDLVYSESRVKKEAEQGRMWARYGNQIYDLTNYFHTQDLYENDKKYEFLSGEITKLWEDNPGENIKKDLDAMLEDSSNKKKHDDIVASWRCIQNIGYKGILDFRDTAKCQVNNWLLLAFTVIVCAIILVKFLAALRFGSKRRPSQQDKFVICQIPAFTEDEESLTRAINSLTALKYDNKRKLLCVVCDGIAVGEGNDRPTSKIILDILSSDMSHDPPVLPFKSIGPGSEQLNYGKVYSGLYEWEGSIVPYIVIVKVGKESEQKRPKPGNRGKRDSQMLLLSFLNRVFHDSPMNPLELEIFHQINDIIGVDPRLYEFLLMVDADTAVHEDALNHLVAACAHNTKIAGICGETRLENDGRSWWTMIQVYEYFISHHLAKAFESLFGSVTCLPGCFTMYRLRTYDGKKPLIISNAVIKDYSVCDVETLHLKNLLSLGEDRYLTTLMIKHFPRMWLKFLPEAQCQTVAPESWKVLLSQRRRWINSTIHNLVELMRLEDMCGACCFNMRVVVFADLFGTIIFPATCVYLAYLVYQVATGKGQFPMISIILLAATYGLQALLFLLKREWQHIGWMIIYLMALPVYSFFLPMYSFWNQDNFSWGDTRVVVGENDDKQLVAVNDDEGFDPTSIPLTRWIDYASMNNLPNRQYQALRGSIHSTDFGTRSRETLCLSSSSKVMLDKQSTPGAGHVRVPREWNRRSTTTASGEVQVNHHGRPKSVLTLRETIEEDRKIIRGRGTPDSSKQLRGTNSLISEAIKRTLAEVNLEFITKRQVLAIVEYRLEMKLIKEQLAFFSGELDKQLQGMELDL</sequence>
<keyword evidence="4" id="KW-0328">Glycosyltransferase</keyword>
<comment type="catalytic activity">
    <reaction evidence="10">
        <text>[(1-&gt;4)-N-acetyl-beta-D-glucosaminyl](n) + UDP-N-acetyl-alpha-D-glucosamine = [(1-&gt;4)-N-acetyl-beta-D-glucosaminyl](n+1) + UDP + H(+)</text>
        <dbReference type="Rhea" id="RHEA:16637"/>
        <dbReference type="Rhea" id="RHEA-COMP:9593"/>
        <dbReference type="Rhea" id="RHEA-COMP:9595"/>
        <dbReference type="ChEBI" id="CHEBI:15378"/>
        <dbReference type="ChEBI" id="CHEBI:17029"/>
        <dbReference type="ChEBI" id="CHEBI:57705"/>
        <dbReference type="ChEBI" id="CHEBI:58223"/>
        <dbReference type="EC" id="2.4.1.16"/>
    </reaction>
    <physiologicalReaction direction="left-to-right" evidence="10">
        <dbReference type="Rhea" id="RHEA:16638"/>
    </physiologicalReaction>
</comment>
<dbReference type="SMART" id="SM00242">
    <property type="entry name" value="MYSc"/>
    <property type="match status" value="1"/>
</dbReference>
<keyword evidence="6 11" id="KW-0812">Transmembrane</keyword>
<evidence type="ECO:0000313" key="14">
    <source>
        <dbReference type="Proteomes" id="UP000536711"/>
    </source>
</evidence>
<evidence type="ECO:0000256" key="4">
    <source>
        <dbReference type="ARBA" id="ARBA00022676"/>
    </source>
</evidence>
<dbReference type="GO" id="GO:0030428">
    <property type="term" value="C:cell septum"/>
    <property type="evidence" value="ECO:0007669"/>
    <property type="project" value="TreeGrafter"/>
</dbReference>
<dbReference type="PANTHER" id="PTHR22914">
    <property type="entry name" value="CHITIN SYNTHASE"/>
    <property type="match status" value="1"/>
</dbReference>
<keyword evidence="7 11" id="KW-1133">Transmembrane helix</keyword>
<feature type="transmembrane region" description="Helical" evidence="11">
    <location>
        <begin position="1423"/>
        <end position="1444"/>
    </location>
</feature>
<evidence type="ECO:0000256" key="8">
    <source>
        <dbReference type="ARBA" id="ARBA00023136"/>
    </source>
</evidence>
<dbReference type="EMBL" id="JAADJF010000226">
    <property type="protein sequence ID" value="KAF4433109.1"/>
    <property type="molecule type" value="Genomic_DNA"/>
</dbReference>
<dbReference type="GO" id="GO:0005524">
    <property type="term" value="F:ATP binding"/>
    <property type="evidence" value="ECO:0007669"/>
    <property type="project" value="InterPro"/>
</dbReference>
<evidence type="ECO:0000256" key="3">
    <source>
        <dbReference type="ARBA" id="ARBA00022475"/>
    </source>
</evidence>
<dbReference type="GO" id="GO:0005886">
    <property type="term" value="C:plasma membrane"/>
    <property type="evidence" value="ECO:0007669"/>
    <property type="project" value="UniProtKB-SubCell"/>
</dbReference>
<evidence type="ECO:0000256" key="5">
    <source>
        <dbReference type="ARBA" id="ARBA00022679"/>
    </source>
</evidence>
<dbReference type="Pfam" id="PF03142">
    <property type="entry name" value="Chitin_synth_2"/>
    <property type="match status" value="1"/>
</dbReference>
<dbReference type="PANTHER" id="PTHR22914:SF13">
    <property type="entry name" value="CHITIN SYNTHASE"/>
    <property type="match status" value="1"/>
</dbReference>
<evidence type="ECO:0000256" key="6">
    <source>
        <dbReference type="ARBA" id="ARBA00022692"/>
    </source>
</evidence>
<dbReference type="InterPro" id="IPR001609">
    <property type="entry name" value="Myosin_head_motor_dom-like"/>
</dbReference>
<dbReference type="GO" id="GO:0003774">
    <property type="term" value="F:cytoskeletal motor activity"/>
    <property type="evidence" value="ECO:0007669"/>
    <property type="project" value="InterPro"/>
</dbReference>
<dbReference type="Pfam" id="PF00173">
    <property type="entry name" value="Cyt-b5"/>
    <property type="match status" value="1"/>
</dbReference>
<dbReference type="InterPro" id="IPR004835">
    <property type="entry name" value="Chitin_synth"/>
</dbReference>
<reference evidence="13 14" key="1">
    <citation type="submission" date="2020-01" db="EMBL/GenBank/DDBJ databases">
        <title>Identification and distribution of gene clusters putatively required for synthesis of sphingolipid metabolism inhibitors in phylogenetically diverse species of the filamentous fungus Fusarium.</title>
        <authorList>
            <person name="Kim H.-S."/>
            <person name="Busman M."/>
            <person name="Brown D.W."/>
            <person name="Divon H."/>
            <person name="Uhlig S."/>
            <person name="Proctor R.H."/>
        </authorList>
    </citation>
    <scope>NUCLEOTIDE SEQUENCE [LARGE SCALE GENOMIC DNA]</scope>
    <source>
        <strain evidence="13 14">NRRL 13308</strain>
    </source>
</reference>
<keyword evidence="8 11" id="KW-0472">Membrane</keyword>
<evidence type="ECO:0000259" key="12">
    <source>
        <dbReference type="PROSITE" id="PS50255"/>
    </source>
</evidence>
<evidence type="ECO:0000256" key="9">
    <source>
        <dbReference type="ARBA" id="ARBA00023180"/>
    </source>
</evidence>
<feature type="transmembrane region" description="Helical" evidence="11">
    <location>
        <begin position="1451"/>
        <end position="1474"/>
    </location>
</feature>
<dbReference type="Gene3D" id="3.10.120.10">
    <property type="entry name" value="Cytochrome b5-like heme/steroid binding domain"/>
    <property type="match status" value="1"/>
</dbReference>